<evidence type="ECO:0000259" key="1">
    <source>
        <dbReference type="Pfam" id="PF14529"/>
    </source>
</evidence>
<evidence type="ECO:0000313" key="2">
    <source>
        <dbReference type="EMBL" id="CAD7264441.1"/>
    </source>
</evidence>
<protein>
    <recommendedName>
        <fullName evidence="1">Endonuclease/exonuclease/phosphatase domain-containing protein</fullName>
    </recommendedName>
</protein>
<proteinExistence type="predicted"/>
<reference evidence="2" key="1">
    <citation type="submission" date="2020-11" db="EMBL/GenBank/DDBJ databases">
        <authorList>
            <person name="Tran Van P."/>
        </authorList>
    </citation>
    <scope>NUCLEOTIDE SEQUENCE</scope>
</reference>
<sequence length="619" mass="70388">MKLDVVCIQEPYTLRGKVLMVTRIVTSREMPMSAIVIFNRDITVTKITQLSNQLVTCVELGTGAGRVVMANLYFQFRHPIEPYLDQMEVMCRMYAGEQLIITADANAKSPMGHRRVVIRGDRRNDAGRPCRRGRALEEFIYGHGLEVVNQPVNAPTHKGRAGVATNIDVTLCNAESVAMVEGWRVVNNVTINNHNLIVFDITMGRVAEGNEGGIRKRYDMRRADWEKLRWELVLPDQVENGDNVNINTKELMLALQDVMRKSIPVMKGDTRVGTRLWNDKLQGLHTRVRRTRRRYHRCKDPVVYSSWENQTTNDAIYIEKRDDGSTTTNWEESAGLLMETLLPDDDEEVDTEEQRENFTAHIEEVLGRAQRVMNKIISIGQRRFHLPMRIIKTYHQVILLSIVGYGACVWAHRLNVVPARAVQSIQRNVLLRLTGAYRIDNAHLEPSPGLVQFITGKGQYPESSRKMGLVKTDRFECGEVGTPEHVVLECARTLEIRRPNQREVQGRLVGDILRDPARWRFLDKLAGIVLDRPWKNVALWGTFQYGDSPLRMPGQASRRSDCHASESLSVLLGRDSECSSLGLEPLFHASLVRSNLLEISGTFVVCYWEQAICLFGSES</sequence>
<dbReference type="InterPro" id="IPR036691">
    <property type="entry name" value="Endo/exonu/phosph_ase_sf"/>
</dbReference>
<dbReference type="Pfam" id="PF14529">
    <property type="entry name" value="Exo_endo_phos_2"/>
    <property type="match status" value="1"/>
</dbReference>
<gene>
    <name evidence="2" type="ORF">TSIB3V08_LOCUS8491</name>
</gene>
<feature type="domain" description="Endonuclease/exonuclease/phosphatase" evidence="1">
    <location>
        <begin position="68"/>
        <end position="197"/>
    </location>
</feature>
<organism evidence="2">
    <name type="scientific">Timema shepardi</name>
    <name type="common">Walking stick</name>
    <dbReference type="NCBI Taxonomy" id="629360"/>
    <lineage>
        <taxon>Eukaryota</taxon>
        <taxon>Metazoa</taxon>
        <taxon>Ecdysozoa</taxon>
        <taxon>Arthropoda</taxon>
        <taxon>Hexapoda</taxon>
        <taxon>Insecta</taxon>
        <taxon>Pterygota</taxon>
        <taxon>Neoptera</taxon>
        <taxon>Polyneoptera</taxon>
        <taxon>Phasmatodea</taxon>
        <taxon>Timematodea</taxon>
        <taxon>Timematoidea</taxon>
        <taxon>Timematidae</taxon>
        <taxon>Timema</taxon>
    </lineage>
</organism>
<dbReference type="GO" id="GO:0003824">
    <property type="term" value="F:catalytic activity"/>
    <property type="evidence" value="ECO:0007669"/>
    <property type="project" value="InterPro"/>
</dbReference>
<accession>A0A7R9G3K1</accession>
<dbReference type="InterPro" id="IPR005135">
    <property type="entry name" value="Endo/exonuclease/phosphatase"/>
</dbReference>
<dbReference type="EMBL" id="OC004407">
    <property type="protein sequence ID" value="CAD7264441.1"/>
    <property type="molecule type" value="Genomic_DNA"/>
</dbReference>
<dbReference type="SUPFAM" id="SSF56219">
    <property type="entry name" value="DNase I-like"/>
    <property type="match status" value="1"/>
</dbReference>
<dbReference type="AlphaFoldDB" id="A0A7R9G3K1"/>
<name>A0A7R9G3K1_TIMSH</name>
<dbReference type="Gene3D" id="3.60.10.10">
    <property type="entry name" value="Endonuclease/exonuclease/phosphatase"/>
    <property type="match status" value="1"/>
</dbReference>